<comment type="subcellular location">
    <subcellularLocation>
        <location evidence="1 7">Cell membrane</location>
        <topology evidence="1 7">Multi-pass membrane protein</topology>
    </subcellularLocation>
</comment>
<dbReference type="Proteomes" id="UP001597541">
    <property type="component" value="Unassembled WGS sequence"/>
</dbReference>
<keyword evidence="4 7" id="KW-0812">Transmembrane</keyword>
<dbReference type="Pfam" id="PF00528">
    <property type="entry name" value="BPD_transp_1"/>
    <property type="match status" value="1"/>
</dbReference>
<dbReference type="EMBL" id="JBHUME010000002">
    <property type="protein sequence ID" value="MFD2611327.1"/>
    <property type="molecule type" value="Genomic_DNA"/>
</dbReference>
<dbReference type="Gene3D" id="1.10.3720.10">
    <property type="entry name" value="MetI-like"/>
    <property type="match status" value="1"/>
</dbReference>
<dbReference type="InterPro" id="IPR000515">
    <property type="entry name" value="MetI-like"/>
</dbReference>
<dbReference type="PROSITE" id="PS50928">
    <property type="entry name" value="ABC_TM1"/>
    <property type="match status" value="1"/>
</dbReference>
<evidence type="ECO:0000256" key="5">
    <source>
        <dbReference type="ARBA" id="ARBA00022989"/>
    </source>
</evidence>
<feature type="domain" description="ABC transmembrane type-1" evidence="8">
    <location>
        <begin position="74"/>
        <end position="272"/>
    </location>
</feature>
<dbReference type="SUPFAM" id="SSF161098">
    <property type="entry name" value="MetI-like"/>
    <property type="match status" value="1"/>
</dbReference>
<feature type="transmembrane region" description="Helical" evidence="7">
    <location>
        <begin position="258"/>
        <end position="275"/>
    </location>
</feature>
<evidence type="ECO:0000256" key="1">
    <source>
        <dbReference type="ARBA" id="ARBA00004651"/>
    </source>
</evidence>
<reference evidence="10" key="1">
    <citation type="journal article" date="2019" name="Int. J. Syst. Evol. Microbiol.">
        <title>The Global Catalogue of Microorganisms (GCM) 10K type strain sequencing project: providing services to taxonomists for standard genome sequencing and annotation.</title>
        <authorList>
            <consortium name="The Broad Institute Genomics Platform"/>
            <consortium name="The Broad Institute Genome Sequencing Center for Infectious Disease"/>
            <person name="Wu L."/>
            <person name="Ma J."/>
        </authorList>
    </citation>
    <scope>NUCLEOTIDE SEQUENCE [LARGE SCALE GENOMIC DNA]</scope>
    <source>
        <strain evidence="10">KCTC 3950</strain>
    </source>
</reference>
<feature type="transmembrane region" description="Helical" evidence="7">
    <location>
        <begin position="111"/>
        <end position="132"/>
    </location>
</feature>
<feature type="transmembrane region" description="Helical" evidence="7">
    <location>
        <begin position="12"/>
        <end position="35"/>
    </location>
</feature>
<organism evidence="9 10">
    <name type="scientific">Paenibacillus gansuensis</name>
    <dbReference type="NCBI Taxonomy" id="306542"/>
    <lineage>
        <taxon>Bacteria</taxon>
        <taxon>Bacillati</taxon>
        <taxon>Bacillota</taxon>
        <taxon>Bacilli</taxon>
        <taxon>Bacillales</taxon>
        <taxon>Paenibacillaceae</taxon>
        <taxon>Paenibacillus</taxon>
    </lineage>
</organism>
<feature type="transmembrane region" description="Helical" evidence="7">
    <location>
        <begin position="144"/>
        <end position="166"/>
    </location>
</feature>
<evidence type="ECO:0000256" key="3">
    <source>
        <dbReference type="ARBA" id="ARBA00022475"/>
    </source>
</evidence>
<name>A0ABW5P7N9_9BACL</name>
<proteinExistence type="inferred from homology"/>
<dbReference type="CDD" id="cd06261">
    <property type="entry name" value="TM_PBP2"/>
    <property type="match status" value="1"/>
</dbReference>
<evidence type="ECO:0000259" key="8">
    <source>
        <dbReference type="PROSITE" id="PS50928"/>
    </source>
</evidence>
<comment type="caution">
    <text evidence="9">The sequence shown here is derived from an EMBL/GenBank/DDBJ whole genome shotgun (WGS) entry which is preliminary data.</text>
</comment>
<dbReference type="InterPro" id="IPR035906">
    <property type="entry name" value="MetI-like_sf"/>
</dbReference>
<dbReference type="PANTHER" id="PTHR43744:SF9">
    <property type="entry name" value="POLYGALACTURONAN_RHAMNOGALACTURONAN TRANSPORT SYSTEM PERMEASE PROTEIN YTCP"/>
    <property type="match status" value="1"/>
</dbReference>
<evidence type="ECO:0000256" key="4">
    <source>
        <dbReference type="ARBA" id="ARBA00022692"/>
    </source>
</evidence>
<keyword evidence="2 7" id="KW-0813">Transport</keyword>
<evidence type="ECO:0000313" key="9">
    <source>
        <dbReference type="EMBL" id="MFD2611327.1"/>
    </source>
</evidence>
<keyword evidence="10" id="KW-1185">Reference proteome</keyword>
<dbReference type="RefSeq" id="WP_377599838.1">
    <property type="nucleotide sequence ID" value="NZ_JBHUME010000002.1"/>
</dbReference>
<dbReference type="PANTHER" id="PTHR43744">
    <property type="entry name" value="ABC TRANSPORTER PERMEASE PROTEIN MG189-RELATED-RELATED"/>
    <property type="match status" value="1"/>
</dbReference>
<keyword evidence="5 7" id="KW-1133">Transmembrane helix</keyword>
<evidence type="ECO:0000256" key="6">
    <source>
        <dbReference type="ARBA" id="ARBA00023136"/>
    </source>
</evidence>
<sequence>MYYKTRSYQVFYWTNIVLLSIMALCCILPLIHIFAVSFSGGMALAANAVSFWPVDFHLDSYKTTLSDQGFLRSFSNSLVRVLLGVSVGMVVTILTAYPLSKMDALKGGRWIAWFFVFTMLFHGGLIPTYIVIQKLGLMNSVWSLILPGALNIYNMILMLNFFRAIPKELEEASLIDGAGHFTTLVRIYLPVSLPSIATIILFVAVGHWNAWFDALIYLRQESWPMSTLLQTLVKAPDPSTMSITSEEALNLSDRTLKAAKIFVGTLPILLIYPFLQRFFVKGMVMGAVKG</sequence>
<evidence type="ECO:0000256" key="7">
    <source>
        <dbReference type="RuleBase" id="RU363032"/>
    </source>
</evidence>
<keyword evidence="6 7" id="KW-0472">Membrane</keyword>
<comment type="similarity">
    <text evidence="7">Belongs to the binding-protein-dependent transport system permease family.</text>
</comment>
<evidence type="ECO:0000256" key="2">
    <source>
        <dbReference type="ARBA" id="ARBA00022448"/>
    </source>
</evidence>
<feature type="transmembrane region" description="Helical" evidence="7">
    <location>
        <begin position="187"/>
        <end position="208"/>
    </location>
</feature>
<accession>A0ABW5P7N9</accession>
<protein>
    <submittedName>
        <fullName evidence="9">Carbohydrate ABC transporter permease</fullName>
    </submittedName>
</protein>
<keyword evidence="3" id="KW-1003">Cell membrane</keyword>
<gene>
    <name evidence="9" type="ORF">ACFSUF_02700</name>
</gene>
<feature type="transmembrane region" description="Helical" evidence="7">
    <location>
        <begin position="78"/>
        <end position="99"/>
    </location>
</feature>
<evidence type="ECO:0000313" key="10">
    <source>
        <dbReference type="Proteomes" id="UP001597541"/>
    </source>
</evidence>